<name>A0ABN2PWS5_9MICO</name>
<gene>
    <name evidence="1" type="ORF">GCM10009775_31270</name>
</gene>
<comment type="caution">
    <text evidence="1">The sequence shown here is derived from an EMBL/GenBank/DDBJ whole genome shotgun (WGS) entry which is preliminary data.</text>
</comment>
<reference evidence="1 2" key="1">
    <citation type="journal article" date="2019" name="Int. J. Syst. Evol. Microbiol.">
        <title>The Global Catalogue of Microorganisms (GCM) 10K type strain sequencing project: providing services to taxonomists for standard genome sequencing and annotation.</title>
        <authorList>
            <consortium name="The Broad Institute Genomics Platform"/>
            <consortium name="The Broad Institute Genome Sequencing Center for Infectious Disease"/>
            <person name="Wu L."/>
            <person name="Ma J."/>
        </authorList>
    </citation>
    <scope>NUCLEOTIDE SEQUENCE [LARGE SCALE GENOMIC DNA]</scope>
    <source>
        <strain evidence="1 2">JCM 14900</strain>
    </source>
</reference>
<dbReference type="Proteomes" id="UP001501343">
    <property type="component" value="Unassembled WGS sequence"/>
</dbReference>
<organism evidence="1 2">
    <name type="scientific">Microbacterium aoyamense</name>
    <dbReference type="NCBI Taxonomy" id="344166"/>
    <lineage>
        <taxon>Bacteria</taxon>
        <taxon>Bacillati</taxon>
        <taxon>Actinomycetota</taxon>
        <taxon>Actinomycetes</taxon>
        <taxon>Micrococcales</taxon>
        <taxon>Microbacteriaceae</taxon>
        <taxon>Microbacterium</taxon>
    </lineage>
</organism>
<dbReference type="RefSeq" id="WP_248152680.1">
    <property type="nucleotide sequence ID" value="NZ_BAAAOF010000007.1"/>
</dbReference>
<proteinExistence type="predicted"/>
<accession>A0ABN2PWS5</accession>
<evidence type="ECO:0000313" key="2">
    <source>
        <dbReference type="Proteomes" id="UP001501343"/>
    </source>
</evidence>
<dbReference type="EMBL" id="BAAAOF010000007">
    <property type="protein sequence ID" value="GAA1937014.1"/>
    <property type="molecule type" value="Genomic_DNA"/>
</dbReference>
<evidence type="ECO:0000313" key="1">
    <source>
        <dbReference type="EMBL" id="GAA1937014.1"/>
    </source>
</evidence>
<protein>
    <recommendedName>
        <fullName evidence="3">Septum formation-related domain-containing protein</fullName>
    </recommendedName>
</protein>
<keyword evidence="2" id="KW-1185">Reference proteome</keyword>
<evidence type="ECO:0008006" key="3">
    <source>
        <dbReference type="Google" id="ProtNLM"/>
    </source>
</evidence>
<sequence>MATSIAIAVVATALCGCSVDTLIWGAEGAAVIDTTERLIDAAEAGDGGSLVCEDADPDLRDPADWSGLSAEEPEQFVADYWPDQAPLDPAWSINLSLPASRVASGVEFPGDVFYRESEEGLCLVAVAWSTVE</sequence>